<name>A0ABN8SL97_9CNID</name>
<evidence type="ECO:0000313" key="2">
    <source>
        <dbReference type="Proteomes" id="UP001159427"/>
    </source>
</evidence>
<evidence type="ECO:0000313" key="1">
    <source>
        <dbReference type="EMBL" id="CAH3190549.1"/>
    </source>
</evidence>
<proteinExistence type="predicted"/>
<accession>A0ABN8SL97</accession>
<sequence length="215" mass="24458">MNNSSSDPLLDINSAVAVLTLSESVVTKSDQWFDNELFSCISPYKMDYLEDDELDYLMHSYSTFLEGVDAVNGSALFDRFASVEFCGDRYGSLDSRSERSSYVIASWVGVDGQIDPTSSDARPGVVHYYLKQNIFLGGEPKTLVMARVSWFQRHPDRNRHGSGNTEIWCKDIFEPLGPASFIPVQRIKCKFIGTVQTWRRENVLFVLPLERKIYL</sequence>
<reference evidence="1 2" key="1">
    <citation type="submission" date="2022-05" db="EMBL/GenBank/DDBJ databases">
        <authorList>
            <consortium name="Genoscope - CEA"/>
            <person name="William W."/>
        </authorList>
    </citation>
    <scope>NUCLEOTIDE SEQUENCE [LARGE SCALE GENOMIC DNA]</scope>
</reference>
<dbReference type="EMBL" id="CALNXI010002760">
    <property type="protein sequence ID" value="CAH3190549.1"/>
    <property type="molecule type" value="Genomic_DNA"/>
</dbReference>
<protein>
    <submittedName>
        <fullName evidence="1">Uncharacterized protein</fullName>
    </submittedName>
</protein>
<organism evidence="1 2">
    <name type="scientific">Porites evermanni</name>
    <dbReference type="NCBI Taxonomy" id="104178"/>
    <lineage>
        <taxon>Eukaryota</taxon>
        <taxon>Metazoa</taxon>
        <taxon>Cnidaria</taxon>
        <taxon>Anthozoa</taxon>
        <taxon>Hexacorallia</taxon>
        <taxon>Scleractinia</taxon>
        <taxon>Fungiina</taxon>
        <taxon>Poritidae</taxon>
        <taxon>Porites</taxon>
    </lineage>
</organism>
<dbReference type="Proteomes" id="UP001159427">
    <property type="component" value="Unassembled WGS sequence"/>
</dbReference>
<keyword evidence="2" id="KW-1185">Reference proteome</keyword>
<gene>
    <name evidence="1" type="ORF">PEVE_00020591</name>
</gene>
<comment type="caution">
    <text evidence="1">The sequence shown here is derived from an EMBL/GenBank/DDBJ whole genome shotgun (WGS) entry which is preliminary data.</text>
</comment>